<evidence type="ECO:0000256" key="3">
    <source>
        <dbReference type="ARBA" id="ARBA00010327"/>
    </source>
</evidence>
<proteinExistence type="inferred from homology"/>
<dbReference type="GO" id="GO:0009244">
    <property type="term" value="P:lipopolysaccharide core region biosynthetic process"/>
    <property type="evidence" value="ECO:0007669"/>
    <property type="project" value="UniProtKB-UniRule"/>
</dbReference>
<dbReference type="NCBIfam" id="NF002475">
    <property type="entry name" value="PRK01723.1"/>
    <property type="match status" value="1"/>
</dbReference>
<reference evidence="16" key="1">
    <citation type="submission" date="2016-11" db="EMBL/GenBank/DDBJ databases">
        <authorList>
            <person name="Jaros S."/>
            <person name="Januszkiewicz K."/>
            <person name="Wedrychowicz H."/>
        </authorList>
    </citation>
    <scope>NUCLEOTIDE SEQUENCE</scope>
    <source>
        <strain evidence="16">JQ135</strain>
    </source>
</reference>
<dbReference type="GO" id="GO:0016491">
    <property type="term" value="F:oxidoreductase activity"/>
    <property type="evidence" value="ECO:0007669"/>
    <property type="project" value="UniProtKB-KW"/>
</dbReference>
<keyword evidence="8 15" id="KW-0547">Nucleotide-binding</keyword>
<keyword evidence="16" id="KW-0560">Oxidoreductase</keyword>
<keyword evidence="12 15" id="KW-0472">Membrane</keyword>
<evidence type="ECO:0000256" key="2">
    <source>
        <dbReference type="ARBA" id="ARBA00004713"/>
    </source>
</evidence>
<comment type="catalytic activity">
    <reaction evidence="14 15">
        <text>an alpha-Kdo-(2-&gt;6)-lipid IVA + ATP = a 4-O-phospho-alpha-Kdo-(2-&gt;6)-lipid IVA + ADP + H(+)</text>
        <dbReference type="Rhea" id="RHEA:74271"/>
        <dbReference type="ChEBI" id="CHEBI:15378"/>
        <dbReference type="ChEBI" id="CHEBI:30616"/>
        <dbReference type="ChEBI" id="CHEBI:176428"/>
        <dbReference type="ChEBI" id="CHEBI:193140"/>
        <dbReference type="ChEBI" id="CHEBI:456216"/>
        <dbReference type="EC" id="2.7.1.166"/>
    </reaction>
</comment>
<evidence type="ECO:0000256" key="10">
    <source>
        <dbReference type="ARBA" id="ARBA00022840"/>
    </source>
</evidence>
<keyword evidence="10 15" id="KW-0067">ATP-binding</keyword>
<dbReference type="KEGG" id="afq:AFA_05310"/>
<dbReference type="InterPro" id="IPR022826">
    <property type="entry name" value="KDO_kinase"/>
</dbReference>
<evidence type="ECO:0000256" key="1">
    <source>
        <dbReference type="ARBA" id="ARBA00004515"/>
    </source>
</evidence>
<protein>
    <recommendedName>
        <fullName evidence="13 15">3-deoxy-D-manno-octulosonic acid kinase</fullName>
        <shortName evidence="15">Kdo kinase</shortName>
        <ecNumber evidence="4 15">2.7.1.166</ecNumber>
    </recommendedName>
</protein>
<dbReference type="GO" id="GO:0016773">
    <property type="term" value="F:phosphotransferase activity, alcohol group as acceptor"/>
    <property type="evidence" value="ECO:0007669"/>
    <property type="project" value="UniProtKB-UniRule"/>
</dbReference>
<evidence type="ECO:0000256" key="6">
    <source>
        <dbReference type="ARBA" id="ARBA00022519"/>
    </source>
</evidence>
<dbReference type="InterPro" id="IPR011009">
    <property type="entry name" value="Kinase-like_dom_sf"/>
</dbReference>
<evidence type="ECO:0000256" key="13">
    <source>
        <dbReference type="ARBA" id="ARBA00029511"/>
    </source>
</evidence>
<keyword evidence="6 15" id="KW-0997">Cell inner membrane</keyword>
<evidence type="ECO:0000256" key="4">
    <source>
        <dbReference type="ARBA" id="ARBA00011988"/>
    </source>
</evidence>
<evidence type="ECO:0000256" key="7">
    <source>
        <dbReference type="ARBA" id="ARBA00022679"/>
    </source>
</evidence>
<keyword evidence="11 15" id="KW-0448">Lipopolysaccharide biosynthesis</keyword>
<dbReference type="EMBL" id="CP021641">
    <property type="protein sequence ID" value="ASR88917.1"/>
    <property type="molecule type" value="Genomic_DNA"/>
</dbReference>
<dbReference type="GO" id="GO:0005524">
    <property type="term" value="F:ATP binding"/>
    <property type="evidence" value="ECO:0007669"/>
    <property type="project" value="UniProtKB-UniRule"/>
</dbReference>
<dbReference type="EC" id="2.7.1.166" evidence="4 15"/>
<keyword evidence="9 15" id="KW-0418">Kinase</keyword>
<accession>A0A1S6PDB0</accession>
<evidence type="ECO:0000256" key="11">
    <source>
        <dbReference type="ARBA" id="ARBA00022985"/>
    </source>
</evidence>
<dbReference type="GO" id="GO:0005886">
    <property type="term" value="C:plasma membrane"/>
    <property type="evidence" value="ECO:0007669"/>
    <property type="project" value="UniProtKB-SubCell"/>
</dbReference>
<dbReference type="Gene3D" id="1.10.510.10">
    <property type="entry name" value="Transferase(Phosphotransferase) domain 1"/>
    <property type="match status" value="1"/>
</dbReference>
<evidence type="ECO:0000256" key="12">
    <source>
        <dbReference type="ARBA" id="ARBA00023136"/>
    </source>
</evidence>
<sequence length="239" mass="27171">MSTHSETVYALPGGGALLAPALANQLDLEPAALQRWFEAASYGDQASKVGQGGRQAAWFVNGPFGQAVLRHYRRGGLVARFNDSAYLWQGASNTRSWREFQVMSYLHNKGLAVPEVLAGAWWRQGFWYRAALISRRVPDVQPLTLCLDRACPELVAREIVRMHQFEVWHADLNAYNILLDANDKVWLIDFDRARQGPVSPAQALGNVHRLRRSLLKVCGPRGDRWWQQMFSAYRHQTQR</sequence>
<dbReference type="UniPathway" id="UPA00958"/>
<dbReference type="GeneID" id="96868230"/>
<evidence type="ECO:0000313" key="17">
    <source>
        <dbReference type="EMBL" id="ASR88917.1"/>
    </source>
</evidence>
<evidence type="ECO:0000256" key="5">
    <source>
        <dbReference type="ARBA" id="ARBA00022475"/>
    </source>
</evidence>
<comment type="similarity">
    <text evidence="3 15">Belongs to the protein kinase superfamily. KdkA/RfaP family.</text>
</comment>
<dbReference type="RefSeq" id="WP_094196025.1">
    <property type="nucleotide sequence ID" value="NZ_CP021641.1"/>
</dbReference>
<gene>
    <name evidence="15" type="primary">kdkA</name>
    <name evidence="17" type="ORF">AFA_05310</name>
</gene>
<dbReference type="EMBL" id="KY195989">
    <property type="protein sequence ID" value="AQU42897.1"/>
    <property type="molecule type" value="Genomic_DNA"/>
</dbReference>
<dbReference type="Pfam" id="PF06293">
    <property type="entry name" value="Kdo"/>
    <property type="match status" value="1"/>
</dbReference>
<reference evidence="16" key="2">
    <citation type="journal article" date="2017" name="Curr. Microbiol.">
        <title>Biodegradation of Picolinic Acid by a Newly Isolated Bacterium Alcaligenes faecalis Strain JQ135.</title>
        <authorList>
            <person name="Qiu J."/>
            <person name="Zhang J."/>
            <person name="Zhang Y."/>
            <person name="Wang Y."/>
            <person name="Tong L."/>
            <person name="Hong Q."/>
            <person name="He J."/>
        </authorList>
    </citation>
    <scope>NUCLEOTIDE SEQUENCE</scope>
    <source>
        <strain evidence="16">JQ135</strain>
    </source>
</reference>
<organism evidence="16">
    <name type="scientific">Alcaligenes faecalis</name>
    <dbReference type="NCBI Taxonomy" id="511"/>
    <lineage>
        <taxon>Bacteria</taxon>
        <taxon>Pseudomonadati</taxon>
        <taxon>Pseudomonadota</taxon>
        <taxon>Betaproteobacteria</taxon>
        <taxon>Burkholderiales</taxon>
        <taxon>Alcaligenaceae</taxon>
        <taxon>Alcaligenes</taxon>
    </lineage>
</organism>
<feature type="active site" evidence="15">
    <location>
        <position position="171"/>
    </location>
</feature>
<name>A0A1S6PDB0_ALCFA</name>
<comment type="function">
    <text evidence="15">Catalyzes the ATP-dependent phosphorylation of the 3-deoxy-D-manno-octulosonic acid (Kdo) residue in Kdo-lipid IV(A) at the 4-OH position.</text>
</comment>
<comment type="pathway">
    <text evidence="2 15">Bacterial outer membrane biogenesis; LPS core biosynthesis.</text>
</comment>
<dbReference type="Proteomes" id="UP000214561">
    <property type="component" value="Chromosome"/>
</dbReference>
<evidence type="ECO:0000256" key="9">
    <source>
        <dbReference type="ARBA" id="ARBA00022777"/>
    </source>
</evidence>
<evidence type="ECO:0000256" key="14">
    <source>
        <dbReference type="ARBA" id="ARBA00034417"/>
    </source>
</evidence>
<evidence type="ECO:0000256" key="8">
    <source>
        <dbReference type="ARBA" id="ARBA00022741"/>
    </source>
</evidence>
<dbReference type="SUPFAM" id="SSF56112">
    <property type="entry name" value="Protein kinase-like (PK-like)"/>
    <property type="match status" value="1"/>
</dbReference>
<dbReference type="HAMAP" id="MF_00521">
    <property type="entry name" value="KDO_kinase"/>
    <property type="match status" value="1"/>
</dbReference>
<comment type="subcellular location">
    <subcellularLocation>
        <location evidence="1 15">Cell inner membrane</location>
        <topology evidence="1 15">Peripheral membrane protein</topology>
        <orientation evidence="1 15">Cytoplasmic side</orientation>
    </subcellularLocation>
</comment>
<dbReference type="GO" id="GO:0016301">
    <property type="term" value="F:kinase activity"/>
    <property type="evidence" value="ECO:0007669"/>
    <property type="project" value="UniProtKB-KW"/>
</dbReference>
<evidence type="ECO:0000313" key="16">
    <source>
        <dbReference type="EMBL" id="AQU42897.1"/>
    </source>
</evidence>
<keyword evidence="5 15" id="KW-1003">Cell membrane</keyword>
<evidence type="ECO:0000313" key="18">
    <source>
        <dbReference type="Proteomes" id="UP000214561"/>
    </source>
</evidence>
<keyword evidence="7 15" id="KW-0808">Transferase</keyword>
<dbReference type="AlphaFoldDB" id="A0A1S6PDB0"/>
<evidence type="ECO:0000256" key="15">
    <source>
        <dbReference type="HAMAP-Rule" id="MF_00521"/>
    </source>
</evidence>
<reference evidence="17 18" key="3">
    <citation type="submission" date="2017-05" db="EMBL/GenBank/DDBJ databases">
        <authorList>
            <person name="Qiu J.G."/>
            <person name="He J."/>
        </authorList>
    </citation>
    <scope>NUCLEOTIDE SEQUENCE [LARGE SCALE GENOMIC DNA]</scope>
    <source>
        <strain evidence="17 18">JQ135</strain>
    </source>
</reference>